<dbReference type="SUPFAM" id="SSF55031">
    <property type="entry name" value="Bacterial exopeptidase dimerisation domain"/>
    <property type="match status" value="1"/>
</dbReference>
<dbReference type="Pfam" id="PF01546">
    <property type="entry name" value="Peptidase_M20"/>
    <property type="match status" value="1"/>
</dbReference>
<evidence type="ECO:0000256" key="2">
    <source>
        <dbReference type="ARBA" id="ARBA00022801"/>
    </source>
</evidence>
<proteinExistence type="inferred from homology"/>
<dbReference type="SUPFAM" id="SSF53187">
    <property type="entry name" value="Zn-dependent exopeptidases"/>
    <property type="match status" value="1"/>
</dbReference>
<keyword evidence="2 4" id="KW-0378">Hydrolase</keyword>
<dbReference type="InterPro" id="IPR036264">
    <property type="entry name" value="Bact_exopeptidase_dim_dom"/>
</dbReference>
<dbReference type="Gene3D" id="3.30.70.360">
    <property type="match status" value="1"/>
</dbReference>
<evidence type="ECO:0000259" key="3">
    <source>
        <dbReference type="Pfam" id="PF07687"/>
    </source>
</evidence>
<reference evidence="4" key="1">
    <citation type="submission" date="2022-06" db="EMBL/GenBank/DDBJ databases">
        <title>Genome sequencing of Brevibacillus sp. BB3-R1.</title>
        <authorList>
            <person name="Heo J."/>
            <person name="Lee D."/>
            <person name="Won M."/>
            <person name="Han B.-H."/>
            <person name="Hong S.-B."/>
            <person name="Kwon S.-W."/>
        </authorList>
    </citation>
    <scope>NUCLEOTIDE SEQUENCE</scope>
    <source>
        <strain evidence="4">BB3-R1</strain>
    </source>
</reference>
<evidence type="ECO:0000256" key="1">
    <source>
        <dbReference type="ARBA" id="ARBA00006153"/>
    </source>
</evidence>
<dbReference type="Pfam" id="PF07687">
    <property type="entry name" value="M20_dimer"/>
    <property type="match status" value="1"/>
</dbReference>
<evidence type="ECO:0000313" key="5">
    <source>
        <dbReference type="Proteomes" id="UP001056500"/>
    </source>
</evidence>
<dbReference type="Gene3D" id="3.40.630.10">
    <property type="entry name" value="Zn peptidases"/>
    <property type="match status" value="1"/>
</dbReference>
<dbReference type="InterPro" id="IPR011650">
    <property type="entry name" value="Peptidase_M20_dimer"/>
</dbReference>
<protein>
    <submittedName>
        <fullName evidence="4">Zn-dependent hydrolase</fullName>
    </submittedName>
</protein>
<dbReference type="InterPro" id="IPR002933">
    <property type="entry name" value="Peptidase_M20"/>
</dbReference>
<dbReference type="PANTHER" id="PTHR32494:SF5">
    <property type="entry name" value="ALLANTOATE AMIDOHYDROLASE"/>
    <property type="match status" value="1"/>
</dbReference>
<dbReference type="CDD" id="cd03884">
    <property type="entry name" value="M20_bAS"/>
    <property type="match status" value="1"/>
</dbReference>
<name>A0ABY4WF52_9BACL</name>
<dbReference type="NCBIfam" id="NF006771">
    <property type="entry name" value="PRK09290.1-5"/>
    <property type="match status" value="1"/>
</dbReference>
<comment type="similarity">
    <text evidence="1">Belongs to the peptidase M20 family.</text>
</comment>
<gene>
    <name evidence="4" type="ORF">NDK47_25785</name>
</gene>
<dbReference type="InterPro" id="IPR010158">
    <property type="entry name" value="Amidase_Cbmase"/>
</dbReference>
<accession>A0ABY4WF52</accession>
<dbReference type="NCBIfam" id="TIGR01879">
    <property type="entry name" value="hydantase"/>
    <property type="match status" value="1"/>
</dbReference>
<dbReference type="RefSeq" id="WP_251872558.1">
    <property type="nucleotide sequence ID" value="NZ_CP098755.1"/>
</dbReference>
<feature type="domain" description="Peptidase M20 dimerisation" evidence="3">
    <location>
        <begin position="216"/>
        <end position="306"/>
    </location>
</feature>
<evidence type="ECO:0000313" key="4">
    <source>
        <dbReference type="EMBL" id="USG65476.1"/>
    </source>
</evidence>
<dbReference type="PIRSF" id="PIRSF001235">
    <property type="entry name" value="Amidase_carbamoylase"/>
    <property type="match status" value="1"/>
</dbReference>
<organism evidence="4 5">
    <name type="scientific">Brevibacillus ruminantium</name>
    <dbReference type="NCBI Taxonomy" id="2950604"/>
    <lineage>
        <taxon>Bacteria</taxon>
        <taxon>Bacillati</taxon>
        <taxon>Bacillota</taxon>
        <taxon>Bacilli</taxon>
        <taxon>Bacillales</taxon>
        <taxon>Paenibacillaceae</taxon>
        <taxon>Brevibacillus</taxon>
    </lineage>
</organism>
<dbReference type="EMBL" id="CP098755">
    <property type="protein sequence ID" value="USG65476.1"/>
    <property type="molecule type" value="Genomic_DNA"/>
</dbReference>
<dbReference type="Proteomes" id="UP001056500">
    <property type="component" value="Chromosome"/>
</dbReference>
<keyword evidence="5" id="KW-1185">Reference proteome</keyword>
<sequence length="413" mass="45172">MNISIERLLVDLEKYAAYGKSAEGGITRPSFSEPDFEVRELYVNELKELGLDVSIDGAANIWGRLPGTGEKKGTIVIGSHLDTVPNGGKYDGALGVLLAKEIIRTLIDSGVRLQHDLEIVSFTAEEPNDFNLSTFGSRCLTGKLTTNQLETVTDSKGYRLADGLIRAGGGLHKFAALEQIRSEKKAYIELHIEQGRRLAAKNIPVASVDRIVGIYRDKITVLGEANHAGTTMMEHRVDALSAAAELILIAERIARQDPKDTVCTIGKLDVFPNAANIIPGTVEFILEVRGESRADIEHLVSQIKKEWEPVKQSRAIEIREQTILNQSPVEMDGEIVTLIEQAAQDRLVPCLRLASMAGHDASHMADISKAAMIFVKSPNGKSHCPEEFSTSEDIEIAGNVMLDAIVKVDRQLD</sequence>
<dbReference type="PANTHER" id="PTHR32494">
    <property type="entry name" value="ALLANTOATE DEIMINASE-RELATED"/>
    <property type="match status" value="1"/>
</dbReference>
<dbReference type="GO" id="GO:0016787">
    <property type="term" value="F:hydrolase activity"/>
    <property type="evidence" value="ECO:0007669"/>
    <property type="project" value="UniProtKB-KW"/>
</dbReference>